<dbReference type="Pfam" id="PF08811">
    <property type="entry name" value="DUF1800"/>
    <property type="match status" value="1"/>
</dbReference>
<comment type="caution">
    <text evidence="1">The sequence shown here is derived from an EMBL/GenBank/DDBJ whole genome shotgun (WGS) entry which is preliminary data.</text>
</comment>
<organism evidence="1 2">
    <name type="scientific">Methylobrevis albus</name>
    <dbReference type="NCBI Taxonomy" id="2793297"/>
    <lineage>
        <taxon>Bacteria</taxon>
        <taxon>Pseudomonadati</taxon>
        <taxon>Pseudomonadota</taxon>
        <taxon>Alphaproteobacteria</taxon>
        <taxon>Hyphomicrobiales</taxon>
        <taxon>Pleomorphomonadaceae</taxon>
        <taxon>Methylobrevis</taxon>
    </lineage>
</organism>
<evidence type="ECO:0000313" key="2">
    <source>
        <dbReference type="Proteomes" id="UP000631694"/>
    </source>
</evidence>
<dbReference type="Proteomes" id="UP000631694">
    <property type="component" value="Unassembled WGS sequence"/>
</dbReference>
<dbReference type="EMBL" id="JADZLT010000055">
    <property type="protein sequence ID" value="MBH0239567.1"/>
    <property type="molecule type" value="Genomic_DNA"/>
</dbReference>
<protein>
    <submittedName>
        <fullName evidence="1">DUF1800 domain-containing protein</fullName>
    </submittedName>
</protein>
<gene>
    <name evidence="1" type="ORF">I5731_17225</name>
</gene>
<proteinExistence type="predicted"/>
<accession>A0A931I3H2</accession>
<reference evidence="1" key="1">
    <citation type="submission" date="2020-12" db="EMBL/GenBank/DDBJ databases">
        <title>Methylobrevis albus sp. nov., isolated from fresh water lack sediment.</title>
        <authorList>
            <person name="Zou Q."/>
        </authorList>
    </citation>
    <scope>NUCLEOTIDE SEQUENCE</scope>
    <source>
        <strain evidence="1">L22</strain>
    </source>
</reference>
<evidence type="ECO:0000313" key="1">
    <source>
        <dbReference type="EMBL" id="MBH0239567.1"/>
    </source>
</evidence>
<keyword evidence="2" id="KW-1185">Reference proteome</keyword>
<dbReference type="AlphaFoldDB" id="A0A931I3H2"/>
<dbReference type="RefSeq" id="WP_197312647.1">
    <property type="nucleotide sequence ID" value="NZ_JADZLT010000055.1"/>
</dbReference>
<name>A0A931I3H2_9HYPH</name>
<dbReference type="InterPro" id="IPR014917">
    <property type="entry name" value="DUF1800"/>
</dbReference>
<sequence>MATDISQDAAGRGGLIALTRFGLGPKPGQRAMAEADPRGMVAAEIARPGAAALDVDSILSLPDVIAEVTLRRQAVRARNIAAAAAGSSEAGMASLTPELAAAIKGMSPIGLAYETEVRARLDRAAAVEIGFAERLVGFWTNHFTVSTVKSSFIGALGGAYEREAIRPHALGRFGDMLLAVARHPAMLLYLDNRTSTGPNSALGRRRPGRGLNENFARELLELHTLGPRNFGQEDVTELAAALTGWSFGMNPKEPDVGVFRFERRRHEPGPRVILGKRYPEGGAGQAEAILADLARHPATARNVADRLVRAFVGTPSAALTERLERRFLDTGGDLAEVAATLVAADEAWAAPPAQLRPPIDFMLAAMRATSSNFTVSFARRSLEVLGQPVWGAPSPKGYAIDGDDWLAPDAITNRLDIAERIIARAPDVEQPIELADDLYGTALTDETRTAIRRAGSRAQAMTLFLMSPEFQRR</sequence>